<dbReference type="InParanoid" id="A0A7I3ZS33"/>
<organism evidence="11 12">
    <name type="scientific">Physcomitrium patens</name>
    <name type="common">Spreading-leaved earth moss</name>
    <name type="synonym">Physcomitrella patens</name>
    <dbReference type="NCBI Taxonomy" id="3218"/>
    <lineage>
        <taxon>Eukaryota</taxon>
        <taxon>Viridiplantae</taxon>
        <taxon>Streptophyta</taxon>
        <taxon>Embryophyta</taxon>
        <taxon>Bryophyta</taxon>
        <taxon>Bryophytina</taxon>
        <taxon>Bryopsida</taxon>
        <taxon>Funariidae</taxon>
        <taxon>Funariales</taxon>
        <taxon>Funariaceae</taxon>
        <taxon>Physcomitrium</taxon>
    </lineage>
</organism>
<dbReference type="InterPro" id="IPR027469">
    <property type="entry name" value="Cation_efflux_TMD_sf"/>
</dbReference>
<keyword evidence="5 9" id="KW-1133">Transmembrane helix</keyword>
<feature type="transmembrane region" description="Helical" evidence="9">
    <location>
        <begin position="374"/>
        <end position="395"/>
    </location>
</feature>
<dbReference type="Gramene" id="Pp3c6_16280V3.2">
    <property type="protein sequence ID" value="PAC:32975280.CDS.1"/>
    <property type="gene ID" value="Pp3c6_16280"/>
</dbReference>
<dbReference type="NCBIfam" id="TIGR01297">
    <property type="entry name" value="CDF"/>
    <property type="match status" value="2"/>
</dbReference>
<accession>A0A7I3ZS33</accession>
<feature type="region of interest" description="Disordered" evidence="8">
    <location>
        <begin position="276"/>
        <end position="365"/>
    </location>
</feature>
<feature type="transmembrane region" description="Helical" evidence="9">
    <location>
        <begin position="64"/>
        <end position="84"/>
    </location>
</feature>
<dbReference type="InterPro" id="IPR045316">
    <property type="entry name" value="Msc2-like"/>
</dbReference>
<evidence type="ECO:0000256" key="8">
    <source>
        <dbReference type="SAM" id="MobiDB-lite"/>
    </source>
</evidence>
<dbReference type="AlphaFoldDB" id="A0A7I3ZS33"/>
<evidence type="ECO:0000256" key="4">
    <source>
        <dbReference type="ARBA" id="ARBA00022692"/>
    </source>
</evidence>
<evidence type="ECO:0000256" key="3">
    <source>
        <dbReference type="ARBA" id="ARBA00022448"/>
    </source>
</evidence>
<keyword evidence="6" id="KW-0406">Ion transport</keyword>
<dbReference type="RefSeq" id="XP_024378719.1">
    <property type="nucleotide sequence ID" value="XM_024522951.2"/>
</dbReference>
<evidence type="ECO:0000256" key="5">
    <source>
        <dbReference type="ARBA" id="ARBA00022989"/>
    </source>
</evidence>
<gene>
    <name evidence="11" type="primary">LOC112283794</name>
</gene>
<feature type="domain" description="Cation efflux protein transmembrane" evidence="10">
    <location>
        <begin position="363"/>
        <end position="431"/>
    </location>
</feature>
<dbReference type="GO" id="GO:0006882">
    <property type="term" value="P:intracellular zinc ion homeostasis"/>
    <property type="evidence" value="ECO:0007669"/>
    <property type="project" value="InterPro"/>
</dbReference>
<dbReference type="SUPFAM" id="SSF161111">
    <property type="entry name" value="Cation efflux protein transmembrane domain-like"/>
    <property type="match status" value="1"/>
</dbReference>
<keyword evidence="4 9" id="KW-0812">Transmembrane</keyword>
<keyword evidence="3" id="KW-0813">Transport</keyword>
<reference evidence="11" key="3">
    <citation type="submission" date="2020-12" db="UniProtKB">
        <authorList>
            <consortium name="EnsemblPlants"/>
        </authorList>
    </citation>
    <scope>IDENTIFICATION</scope>
</reference>
<dbReference type="Pfam" id="PF01545">
    <property type="entry name" value="Cation_efflux"/>
    <property type="match status" value="2"/>
</dbReference>
<dbReference type="GO" id="GO:0046873">
    <property type="term" value="F:metal ion transmembrane transporter activity"/>
    <property type="evidence" value="ECO:0000318"/>
    <property type="project" value="GO_Central"/>
</dbReference>
<feature type="transmembrane region" description="Helical" evidence="9">
    <location>
        <begin position="401"/>
        <end position="423"/>
    </location>
</feature>
<dbReference type="GO" id="GO:0030001">
    <property type="term" value="P:metal ion transport"/>
    <property type="evidence" value="ECO:0000318"/>
    <property type="project" value="GO_Central"/>
</dbReference>
<keyword evidence="12" id="KW-1185">Reference proteome</keyword>
<dbReference type="GO" id="GO:0005794">
    <property type="term" value="C:Golgi apparatus"/>
    <property type="evidence" value="ECO:0000318"/>
    <property type="project" value="GO_Central"/>
</dbReference>
<evidence type="ECO:0000259" key="10">
    <source>
        <dbReference type="Pfam" id="PF01545"/>
    </source>
</evidence>
<evidence type="ECO:0000256" key="9">
    <source>
        <dbReference type="SAM" id="Phobius"/>
    </source>
</evidence>
<evidence type="ECO:0000256" key="1">
    <source>
        <dbReference type="ARBA" id="ARBA00004141"/>
    </source>
</evidence>
<dbReference type="InterPro" id="IPR058533">
    <property type="entry name" value="Cation_efflux_TM"/>
</dbReference>
<dbReference type="GeneID" id="112283794"/>
<dbReference type="Proteomes" id="UP000006727">
    <property type="component" value="Chromosome 6"/>
</dbReference>
<dbReference type="PANTHER" id="PTHR45755:SF4">
    <property type="entry name" value="ZINC TRANSPORTER 7"/>
    <property type="match status" value="1"/>
</dbReference>
<dbReference type="FunCoup" id="A0A7I3ZS33">
    <property type="interactions" value="2597"/>
</dbReference>
<feature type="domain" description="Cation efflux protein transmembrane" evidence="10">
    <location>
        <begin position="67"/>
        <end position="210"/>
    </location>
</feature>
<dbReference type="RefSeq" id="XP_024378720.1">
    <property type="nucleotide sequence ID" value="XM_024522952.2"/>
</dbReference>
<dbReference type="OMA" id="FFLMINT"/>
<dbReference type="OrthoDB" id="78669at2759"/>
<dbReference type="RefSeq" id="XP_073390967.1">
    <property type="nucleotide sequence ID" value="XM_073534866.1"/>
</dbReference>
<reference evidence="11 12" key="2">
    <citation type="journal article" date="2018" name="Plant J.">
        <title>The Physcomitrella patens chromosome-scale assembly reveals moss genome structure and evolution.</title>
        <authorList>
            <person name="Lang D."/>
            <person name="Ullrich K.K."/>
            <person name="Murat F."/>
            <person name="Fuchs J."/>
            <person name="Jenkins J."/>
            <person name="Haas F.B."/>
            <person name="Piednoel M."/>
            <person name="Gundlach H."/>
            <person name="Van Bel M."/>
            <person name="Meyberg R."/>
            <person name="Vives C."/>
            <person name="Morata J."/>
            <person name="Symeonidi A."/>
            <person name="Hiss M."/>
            <person name="Muchero W."/>
            <person name="Kamisugi Y."/>
            <person name="Saleh O."/>
            <person name="Blanc G."/>
            <person name="Decker E.L."/>
            <person name="van Gessel N."/>
            <person name="Grimwood J."/>
            <person name="Hayes R.D."/>
            <person name="Graham S.W."/>
            <person name="Gunter L.E."/>
            <person name="McDaniel S.F."/>
            <person name="Hoernstein S.N.W."/>
            <person name="Larsson A."/>
            <person name="Li F.W."/>
            <person name="Perroud P.F."/>
            <person name="Phillips J."/>
            <person name="Ranjan P."/>
            <person name="Rokshar D.S."/>
            <person name="Rothfels C.J."/>
            <person name="Schneider L."/>
            <person name="Shu S."/>
            <person name="Stevenson D.W."/>
            <person name="Thummler F."/>
            <person name="Tillich M."/>
            <person name="Villarreal Aguilar J.C."/>
            <person name="Widiez T."/>
            <person name="Wong G.K."/>
            <person name="Wymore A."/>
            <person name="Zhang Y."/>
            <person name="Zimmer A.D."/>
            <person name="Quatrano R.S."/>
            <person name="Mayer K.F.X."/>
            <person name="Goodstein D."/>
            <person name="Casacuberta J.M."/>
            <person name="Vandepoele K."/>
            <person name="Reski R."/>
            <person name="Cuming A.C."/>
            <person name="Tuskan G.A."/>
            <person name="Maumus F."/>
            <person name="Salse J."/>
            <person name="Schmutz J."/>
            <person name="Rensing S.A."/>
        </authorList>
    </citation>
    <scope>NUCLEOTIDE SEQUENCE [LARGE SCALE GENOMIC DNA]</scope>
    <source>
        <strain evidence="11 12">cv. Gransden 2004</strain>
    </source>
</reference>
<evidence type="ECO:0000313" key="12">
    <source>
        <dbReference type="Proteomes" id="UP000006727"/>
    </source>
</evidence>
<feature type="transmembrane region" description="Helical" evidence="9">
    <location>
        <begin position="162"/>
        <end position="185"/>
    </location>
</feature>
<comment type="subcellular location">
    <subcellularLocation>
        <location evidence="1">Membrane</location>
        <topology evidence="1">Multi-pass membrane protein</topology>
    </subcellularLocation>
</comment>
<dbReference type="KEGG" id="ppp:112283794"/>
<dbReference type="Gene3D" id="1.20.1510.10">
    <property type="entry name" value="Cation efflux protein transmembrane domain"/>
    <property type="match status" value="2"/>
</dbReference>
<feature type="transmembrane region" description="Helical" evidence="9">
    <location>
        <begin position="131"/>
        <end position="150"/>
    </location>
</feature>
<feature type="compositionally biased region" description="Basic residues" evidence="8">
    <location>
        <begin position="319"/>
        <end position="332"/>
    </location>
</feature>
<evidence type="ECO:0000256" key="6">
    <source>
        <dbReference type="ARBA" id="ARBA00023065"/>
    </source>
</evidence>
<dbReference type="GO" id="GO:0016020">
    <property type="term" value="C:membrane"/>
    <property type="evidence" value="ECO:0007669"/>
    <property type="project" value="UniProtKB-SubCell"/>
</dbReference>
<sequence>MAQRAVRTPRPASKSKGPGTVGALFRNVIRGKQLSPYVTKAPNLAALIKSPLQFIISDSKTRRISMFLLLSIIFMVVEFVYGFHSNSLGLVSDACHMLFDCAALAIGLYASYISKLQANSRFNYGYGRFEVISGYMNAVFLVLVASLIVLESLERILDPPEISTDSLLVVSIGGFLVNVIGLIFFHEAHHHHPTGSSCGHSHAKKGKSLHEKAFRAKGGDYQVLNMEDHDHHAEQNHQCISVGIHYDTSYHGCGDLAHLHRAQEQGAGFDHAHNHDVHHRHQHEDVHHKHGSSCSHEHGHDHDHYGHEHKHKHDDGHHHDHGHGHEHKHKHKHDDGHHHDHGHGHEHNHVHVHEDHHSDDDVAHDHTDHNMQGMFLHILADTLGSIGVVVSSLLIQYKGWYFADPICSIFISALIIASVIPLIKGSAEMLLQRMPRATESRIQRSMKQVEGIDGVWSCKALHIWNFTNAEVIGSLHVLATRGADRERLRISIAGILKKAGVTDLTLQVETV</sequence>
<name>A0A7I3ZS33_PHYPA</name>
<reference evidence="11 12" key="1">
    <citation type="journal article" date="2008" name="Science">
        <title>The Physcomitrella genome reveals evolutionary insights into the conquest of land by plants.</title>
        <authorList>
            <person name="Rensing S."/>
            <person name="Lang D."/>
            <person name="Zimmer A."/>
            <person name="Terry A."/>
            <person name="Salamov A."/>
            <person name="Shapiro H."/>
            <person name="Nishiyama T."/>
            <person name="Perroud P.-F."/>
            <person name="Lindquist E."/>
            <person name="Kamisugi Y."/>
            <person name="Tanahashi T."/>
            <person name="Sakakibara K."/>
            <person name="Fujita T."/>
            <person name="Oishi K."/>
            <person name="Shin-I T."/>
            <person name="Kuroki Y."/>
            <person name="Toyoda A."/>
            <person name="Suzuki Y."/>
            <person name="Hashimoto A."/>
            <person name="Yamaguchi K."/>
            <person name="Sugano A."/>
            <person name="Kohara Y."/>
            <person name="Fujiyama A."/>
            <person name="Anterola A."/>
            <person name="Aoki S."/>
            <person name="Ashton N."/>
            <person name="Barbazuk W.B."/>
            <person name="Barker E."/>
            <person name="Bennetzen J."/>
            <person name="Bezanilla M."/>
            <person name="Blankenship R."/>
            <person name="Cho S.H."/>
            <person name="Dutcher S."/>
            <person name="Estelle M."/>
            <person name="Fawcett J.A."/>
            <person name="Gundlach H."/>
            <person name="Hanada K."/>
            <person name="Heyl A."/>
            <person name="Hicks K.A."/>
            <person name="Hugh J."/>
            <person name="Lohr M."/>
            <person name="Mayer K."/>
            <person name="Melkozernov A."/>
            <person name="Murata T."/>
            <person name="Nelson D."/>
            <person name="Pils B."/>
            <person name="Prigge M."/>
            <person name="Reiss B."/>
            <person name="Renner T."/>
            <person name="Rombauts S."/>
            <person name="Rushton P."/>
            <person name="Sanderfoot A."/>
            <person name="Schween G."/>
            <person name="Shiu S.-H."/>
            <person name="Stueber K."/>
            <person name="Theodoulou F.L."/>
            <person name="Tu H."/>
            <person name="Van de Peer Y."/>
            <person name="Verrier P.J."/>
            <person name="Waters E."/>
            <person name="Wood A."/>
            <person name="Yang L."/>
            <person name="Cove D."/>
            <person name="Cuming A."/>
            <person name="Hasebe M."/>
            <person name="Lucas S."/>
            <person name="Mishler D.B."/>
            <person name="Reski R."/>
            <person name="Grigoriev I."/>
            <person name="Quatrano R.S."/>
            <person name="Boore J.L."/>
        </authorList>
    </citation>
    <scope>NUCLEOTIDE SEQUENCE [LARGE SCALE GENOMIC DNA]</scope>
    <source>
        <strain evidence="11 12">cv. Gransden 2004</strain>
    </source>
</reference>
<evidence type="ECO:0000256" key="2">
    <source>
        <dbReference type="ARBA" id="ARBA00008873"/>
    </source>
</evidence>
<dbReference type="EMBL" id="ABEU02000006">
    <property type="status" value="NOT_ANNOTATED_CDS"/>
    <property type="molecule type" value="Genomic_DNA"/>
</dbReference>
<evidence type="ECO:0000256" key="7">
    <source>
        <dbReference type="ARBA" id="ARBA00023136"/>
    </source>
</evidence>
<evidence type="ECO:0000313" key="11">
    <source>
        <dbReference type="EnsemblPlants" id="PAC:32975280.CDS.1"/>
    </source>
</evidence>
<dbReference type="GO" id="GO:0005385">
    <property type="term" value="F:zinc ion transmembrane transporter activity"/>
    <property type="evidence" value="ECO:0007669"/>
    <property type="project" value="InterPro"/>
</dbReference>
<dbReference type="EnsemblPlants" id="Pp3c6_16280V3.2">
    <property type="protein sequence ID" value="PAC:32975280.CDS.1"/>
    <property type="gene ID" value="Pp3c6_16280"/>
</dbReference>
<dbReference type="PANTHER" id="PTHR45755">
    <property type="match status" value="1"/>
</dbReference>
<protein>
    <recommendedName>
        <fullName evidence="10">Cation efflux protein transmembrane domain-containing protein</fullName>
    </recommendedName>
</protein>
<proteinExistence type="inferred from homology"/>
<comment type="similarity">
    <text evidence="2">Belongs to the cation diffusion facilitator (CDF) transporter (TC 2.A.4) family. SLC30A subfamily.</text>
</comment>
<feature type="transmembrane region" description="Helical" evidence="9">
    <location>
        <begin position="90"/>
        <end position="110"/>
    </location>
</feature>
<feature type="compositionally biased region" description="Basic and acidic residues" evidence="8">
    <location>
        <begin position="295"/>
        <end position="306"/>
    </location>
</feature>
<feature type="compositionally biased region" description="Basic and acidic residues" evidence="8">
    <location>
        <begin position="333"/>
        <end position="365"/>
    </location>
</feature>
<dbReference type="InterPro" id="IPR002524">
    <property type="entry name" value="Cation_efflux"/>
</dbReference>
<keyword evidence="7 9" id="KW-0472">Membrane</keyword>